<feature type="region of interest" description="Disordered" evidence="1">
    <location>
        <begin position="1"/>
        <end position="55"/>
    </location>
</feature>
<dbReference type="InterPro" id="IPR015797">
    <property type="entry name" value="NUDIX_hydrolase-like_dom_sf"/>
</dbReference>
<evidence type="ECO:0000256" key="1">
    <source>
        <dbReference type="SAM" id="MobiDB-lite"/>
    </source>
</evidence>
<name>A0ABW6M7Z4_9ACTN</name>
<dbReference type="InterPro" id="IPR000086">
    <property type="entry name" value="NUDIX_hydrolase_dom"/>
</dbReference>
<reference evidence="3 4" key="1">
    <citation type="submission" date="2024-10" db="EMBL/GenBank/DDBJ databases">
        <title>The Natural Products Discovery Center: Release of the First 8490 Sequenced Strains for Exploring Actinobacteria Biosynthetic Diversity.</title>
        <authorList>
            <person name="Kalkreuter E."/>
            <person name="Kautsar S.A."/>
            <person name="Yang D."/>
            <person name="Bader C.D."/>
            <person name="Teijaro C.N."/>
            <person name="Fluegel L."/>
            <person name="Davis C.M."/>
            <person name="Simpson J.R."/>
            <person name="Lauterbach L."/>
            <person name="Steele A.D."/>
            <person name="Gui C."/>
            <person name="Meng S."/>
            <person name="Li G."/>
            <person name="Viehrig K."/>
            <person name="Ye F."/>
            <person name="Su P."/>
            <person name="Kiefer A.F."/>
            <person name="Nichols A."/>
            <person name="Cepeda A.J."/>
            <person name="Yan W."/>
            <person name="Fan B."/>
            <person name="Jiang Y."/>
            <person name="Adhikari A."/>
            <person name="Zheng C.-J."/>
            <person name="Schuster L."/>
            <person name="Cowan T.M."/>
            <person name="Smanski M.J."/>
            <person name="Chevrette M.G."/>
            <person name="De Carvalho L.P.S."/>
            <person name="Shen B."/>
        </authorList>
    </citation>
    <scope>NUCLEOTIDE SEQUENCE [LARGE SCALE GENOMIC DNA]</scope>
    <source>
        <strain evidence="3 4">NPDC006488</strain>
    </source>
</reference>
<feature type="domain" description="Nudix hydrolase" evidence="2">
    <location>
        <begin position="2"/>
        <end position="32"/>
    </location>
</feature>
<proteinExistence type="predicted"/>
<feature type="compositionally biased region" description="Basic and acidic residues" evidence="1">
    <location>
        <begin position="14"/>
        <end position="25"/>
    </location>
</feature>
<dbReference type="Gene3D" id="3.90.79.10">
    <property type="entry name" value="Nucleoside Triphosphate Pyrophosphohydrolase"/>
    <property type="match status" value="1"/>
</dbReference>
<dbReference type="Pfam" id="PF00293">
    <property type="entry name" value="NUDIX"/>
    <property type="match status" value="1"/>
</dbReference>
<dbReference type="SUPFAM" id="SSF55811">
    <property type="entry name" value="Nudix"/>
    <property type="match status" value="1"/>
</dbReference>
<comment type="caution">
    <text evidence="3">The sequence shown here is derived from an EMBL/GenBank/DDBJ whole genome shotgun (WGS) entry which is preliminary data.</text>
</comment>
<accession>A0ABW6M7Z4</accession>
<dbReference type="RefSeq" id="WP_388107708.1">
    <property type="nucleotide sequence ID" value="NZ_JBIAHM010000007.1"/>
</dbReference>
<evidence type="ECO:0000313" key="4">
    <source>
        <dbReference type="Proteomes" id="UP001601303"/>
    </source>
</evidence>
<feature type="compositionally biased region" description="Basic and acidic residues" evidence="1">
    <location>
        <begin position="45"/>
        <end position="55"/>
    </location>
</feature>
<dbReference type="EMBL" id="JBIAHM010000007">
    <property type="protein sequence ID" value="MFE9600890.1"/>
    <property type="molecule type" value="Genomic_DNA"/>
</dbReference>
<sequence>MAGGAVDEGEEPSDAARRKPAEETGLRATSMPDPEHLYTSGGVQDPDHSRASEPI</sequence>
<evidence type="ECO:0000259" key="2">
    <source>
        <dbReference type="Pfam" id="PF00293"/>
    </source>
</evidence>
<evidence type="ECO:0000313" key="3">
    <source>
        <dbReference type="EMBL" id="MFE9600890.1"/>
    </source>
</evidence>
<protein>
    <submittedName>
        <fullName evidence="3">NUDIX domain-containing protein</fullName>
    </submittedName>
</protein>
<gene>
    <name evidence="3" type="ORF">ACFYNQ_20270</name>
</gene>
<keyword evidence="4" id="KW-1185">Reference proteome</keyword>
<dbReference type="Proteomes" id="UP001601303">
    <property type="component" value="Unassembled WGS sequence"/>
</dbReference>
<organism evidence="3 4">
    <name type="scientific">Streptomyces hokutonensis</name>
    <dbReference type="NCBI Taxonomy" id="1306990"/>
    <lineage>
        <taxon>Bacteria</taxon>
        <taxon>Bacillati</taxon>
        <taxon>Actinomycetota</taxon>
        <taxon>Actinomycetes</taxon>
        <taxon>Kitasatosporales</taxon>
        <taxon>Streptomycetaceae</taxon>
        <taxon>Streptomyces</taxon>
    </lineage>
</organism>